<accession>A0A9D5HRJ7</accession>
<feature type="domain" description="FH2" evidence="4">
    <location>
        <begin position="1"/>
        <end position="151"/>
    </location>
</feature>
<dbReference type="InterPro" id="IPR027643">
    <property type="entry name" value="Formin-like_plant"/>
</dbReference>
<keyword evidence="2" id="KW-0732">Signal</keyword>
<dbReference type="GO" id="GO:0016020">
    <property type="term" value="C:membrane"/>
    <property type="evidence" value="ECO:0007669"/>
    <property type="project" value="UniProtKB-SubCell"/>
</dbReference>
<evidence type="ECO:0000313" key="5">
    <source>
        <dbReference type="EMBL" id="KAJ0985472.1"/>
    </source>
</evidence>
<evidence type="ECO:0000313" key="6">
    <source>
        <dbReference type="Proteomes" id="UP001085076"/>
    </source>
</evidence>
<dbReference type="Gene3D" id="1.20.58.2220">
    <property type="entry name" value="Formin, FH2 domain"/>
    <property type="match status" value="1"/>
</dbReference>
<dbReference type="GO" id="GO:0051015">
    <property type="term" value="F:actin filament binding"/>
    <property type="evidence" value="ECO:0007669"/>
    <property type="project" value="InterPro"/>
</dbReference>
<dbReference type="SUPFAM" id="SSF101447">
    <property type="entry name" value="Formin homology 2 domain (FH2 domain)"/>
    <property type="match status" value="1"/>
</dbReference>
<protein>
    <recommendedName>
        <fullName evidence="4">FH2 domain-containing protein</fullName>
    </recommendedName>
</protein>
<comment type="caution">
    <text evidence="5">The sequence shown here is derived from an EMBL/GenBank/DDBJ whole genome shotgun (WGS) entry which is preliminary data.</text>
</comment>
<dbReference type="InterPro" id="IPR042201">
    <property type="entry name" value="FH2_Formin_sf"/>
</dbReference>
<dbReference type="PANTHER" id="PTHR23213">
    <property type="entry name" value="FORMIN-RELATED"/>
    <property type="match status" value="1"/>
</dbReference>
<evidence type="ECO:0000256" key="1">
    <source>
        <dbReference type="ARBA" id="ARBA00004167"/>
    </source>
</evidence>
<dbReference type="OrthoDB" id="1668162at2759"/>
<dbReference type="PANTHER" id="PTHR23213:SF177">
    <property type="entry name" value="FORMIN-LIKE PROTEIN 11"/>
    <property type="match status" value="1"/>
</dbReference>
<sequence length="151" mass="17369">MSIQQLEALVKMVPSKEEEKLLSYEGDLNELDQTEKFVKALLNIPFTFPRMEVMLYMETFQDEVFHPRKSFDMLEVAILIGLTVTHLRDMTQHGATEVSIGTPRLLLRKGEADHGHTLVELARKDCAICHLEETLFLKLKAVVRDKERIST</sequence>
<proteinExistence type="inferred from homology"/>
<dbReference type="AlphaFoldDB" id="A0A9D5HRJ7"/>
<dbReference type="EMBL" id="JAGGNH010000001">
    <property type="protein sequence ID" value="KAJ0985472.1"/>
    <property type="molecule type" value="Genomic_DNA"/>
</dbReference>
<organism evidence="5 6">
    <name type="scientific">Dioscorea zingiberensis</name>
    <dbReference type="NCBI Taxonomy" id="325984"/>
    <lineage>
        <taxon>Eukaryota</taxon>
        <taxon>Viridiplantae</taxon>
        <taxon>Streptophyta</taxon>
        <taxon>Embryophyta</taxon>
        <taxon>Tracheophyta</taxon>
        <taxon>Spermatophyta</taxon>
        <taxon>Magnoliopsida</taxon>
        <taxon>Liliopsida</taxon>
        <taxon>Dioscoreales</taxon>
        <taxon>Dioscoreaceae</taxon>
        <taxon>Dioscorea</taxon>
    </lineage>
</organism>
<evidence type="ECO:0000256" key="2">
    <source>
        <dbReference type="ARBA" id="ARBA00022729"/>
    </source>
</evidence>
<name>A0A9D5HRJ7_9LILI</name>
<comment type="subcellular location">
    <subcellularLocation>
        <location evidence="1">Membrane</location>
        <topology evidence="1">Single-pass membrane protein</topology>
    </subcellularLocation>
</comment>
<dbReference type="PROSITE" id="PS51444">
    <property type="entry name" value="FH2"/>
    <property type="match status" value="1"/>
</dbReference>
<dbReference type="Proteomes" id="UP001085076">
    <property type="component" value="Miscellaneous, Linkage group lg01"/>
</dbReference>
<gene>
    <name evidence="5" type="ORF">J5N97_003828</name>
</gene>
<evidence type="ECO:0000256" key="3">
    <source>
        <dbReference type="ARBA" id="ARBA00025793"/>
    </source>
</evidence>
<reference evidence="5" key="2">
    <citation type="journal article" date="2022" name="Hortic Res">
        <title>The genome of Dioscorea zingiberensis sheds light on the biosynthesis, origin and evolution of the medicinally important diosgenin saponins.</title>
        <authorList>
            <person name="Li Y."/>
            <person name="Tan C."/>
            <person name="Li Z."/>
            <person name="Guo J."/>
            <person name="Li S."/>
            <person name="Chen X."/>
            <person name="Wang C."/>
            <person name="Dai X."/>
            <person name="Yang H."/>
            <person name="Song W."/>
            <person name="Hou L."/>
            <person name="Xu J."/>
            <person name="Tong Z."/>
            <person name="Xu A."/>
            <person name="Yuan X."/>
            <person name="Wang W."/>
            <person name="Yang Q."/>
            <person name="Chen L."/>
            <person name="Sun Z."/>
            <person name="Wang K."/>
            <person name="Pan B."/>
            <person name="Chen J."/>
            <person name="Bao Y."/>
            <person name="Liu F."/>
            <person name="Qi X."/>
            <person name="Gang D.R."/>
            <person name="Wen J."/>
            <person name="Li J."/>
        </authorList>
    </citation>
    <scope>NUCLEOTIDE SEQUENCE</scope>
    <source>
        <strain evidence="5">Dzin_1.0</strain>
    </source>
</reference>
<evidence type="ECO:0000259" key="4">
    <source>
        <dbReference type="PROSITE" id="PS51444"/>
    </source>
</evidence>
<dbReference type="GO" id="GO:0045010">
    <property type="term" value="P:actin nucleation"/>
    <property type="evidence" value="ECO:0007669"/>
    <property type="project" value="InterPro"/>
</dbReference>
<reference evidence="5" key="1">
    <citation type="submission" date="2021-03" db="EMBL/GenBank/DDBJ databases">
        <authorList>
            <person name="Li Z."/>
            <person name="Yang C."/>
        </authorList>
    </citation>
    <scope>NUCLEOTIDE SEQUENCE</scope>
    <source>
        <strain evidence="5">Dzin_1.0</strain>
        <tissue evidence="5">Leaf</tissue>
    </source>
</reference>
<dbReference type="Pfam" id="PF02181">
    <property type="entry name" value="FH2"/>
    <property type="match status" value="1"/>
</dbReference>
<keyword evidence="6" id="KW-1185">Reference proteome</keyword>
<dbReference type="InterPro" id="IPR015425">
    <property type="entry name" value="FH2_Formin"/>
</dbReference>
<comment type="similarity">
    <text evidence="3">Belongs to the formin-like family. Class-I subfamily.</text>
</comment>